<reference evidence="2 3" key="1">
    <citation type="submission" date="2015-02" db="EMBL/GenBank/DDBJ databases">
        <title>Draft genome sequence of Kitasatospora griseola MF730-N6, a bafilomycin, terpentecin and satosporin producer.</title>
        <authorList>
            <person name="Arens J.C."/>
            <person name="Haltli B."/>
            <person name="Kerr R.G."/>
        </authorList>
    </citation>
    <scope>NUCLEOTIDE SEQUENCE [LARGE SCALE GENOMIC DNA]</scope>
    <source>
        <strain evidence="2 3">MF730-N6</strain>
    </source>
</reference>
<evidence type="ECO:0000313" key="3">
    <source>
        <dbReference type="Proteomes" id="UP000032066"/>
    </source>
</evidence>
<feature type="region of interest" description="Disordered" evidence="1">
    <location>
        <begin position="1"/>
        <end position="21"/>
    </location>
</feature>
<protein>
    <submittedName>
        <fullName evidence="2">Uncharacterized protein</fullName>
    </submittedName>
</protein>
<evidence type="ECO:0000256" key="1">
    <source>
        <dbReference type="SAM" id="MobiDB-lite"/>
    </source>
</evidence>
<gene>
    <name evidence="2" type="ORF">TR51_28295</name>
</gene>
<dbReference type="STRING" id="2064.TR51_28295"/>
<name>A0A0D0PJX6_KITGR</name>
<accession>A0A0D0PJX6</accession>
<proteinExistence type="predicted"/>
<evidence type="ECO:0000313" key="2">
    <source>
        <dbReference type="EMBL" id="KIQ62824.1"/>
    </source>
</evidence>
<sequence length="66" mass="7047">MRKQGRVGVPPGPPGLGENCTKRKAPVRKIATQDNDLHVIATLRTGLALVAQFPAPLVVRFLAPHA</sequence>
<dbReference type="AlphaFoldDB" id="A0A0D0PJX6"/>
<dbReference type="Proteomes" id="UP000032066">
    <property type="component" value="Unassembled WGS sequence"/>
</dbReference>
<keyword evidence="3" id="KW-1185">Reference proteome</keyword>
<dbReference type="EMBL" id="JXZB01000004">
    <property type="protein sequence ID" value="KIQ62824.1"/>
    <property type="molecule type" value="Genomic_DNA"/>
</dbReference>
<dbReference type="PATRIC" id="fig|2064.6.peg.6003"/>
<organism evidence="2 3">
    <name type="scientific">Kitasatospora griseola</name>
    <name type="common">Streptomyces griseolosporeus</name>
    <dbReference type="NCBI Taxonomy" id="2064"/>
    <lineage>
        <taxon>Bacteria</taxon>
        <taxon>Bacillati</taxon>
        <taxon>Actinomycetota</taxon>
        <taxon>Actinomycetes</taxon>
        <taxon>Kitasatosporales</taxon>
        <taxon>Streptomycetaceae</taxon>
        <taxon>Kitasatospora</taxon>
    </lineage>
</organism>
<comment type="caution">
    <text evidence="2">The sequence shown here is derived from an EMBL/GenBank/DDBJ whole genome shotgun (WGS) entry which is preliminary data.</text>
</comment>